<evidence type="ECO:0000313" key="3">
    <source>
        <dbReference type="Proteomes" id="UP000234237"/>
    </source>
</evidence>
<dbReference type="SMART" id="SM00530">
    <property type="entry name" value="HTH_XRE"/>
    <property type="match status" value="1"/>
</dbReference>
<gene>
    <name evidence="2" type="ORF">A21D_02088</name>
</gene>
<name>A0A2K9IZK9_9BACI</name>
<dbReference type="InterPro" id="IPR001387">
    <property type="entry name" value="Cro/C1-type_HTH"/>
</dbReference>
<dbReference type="KEGG" id="vpn:A21D_02088"/>
<dbReference type="GO" id="GO:0003677">
    <property type="term" value="F:DNA binding"/>
    <property type="evidence" value="ECO:0007669"/>
    <property type="project" value="InterPro"/>
</dbReference>
<dbReference type="PROSITE" id="PS50943">
    <property type="entry name" value="HTH_CROC1"/>
    <property type="match status" value="1"/>
</dbReference>
<proteinExistence type="predicted"/>
<evidence type="ECO:0000259" key="1">
    <source>
        <dbReference type="PROSITE" id="PS50943"/>
    </source>
</evidence>
<dbReference type="CDD" id="cd00093">
    <property type="entry name" value="HTH_XRE"/>
    <property type="match status" value="1"/>
</dbReference>
<sequence>MFVNLRIIKEKRKNEGYTIDDMSRKLGLTNGSMYYKREVGQYKFKAEELMEISNILRIPIELLFSSDKYSKIEKIESRSENVKDKQAI</sequence>
<dbReference type="InterPro" id="IPR010982">
    <property type="entry name" value="Lambda_DNA-bd_dom_sf"/>
</dbReference>
<reference evidence="3" key="1">
    <citation type="submission" date="2016-11" db="EMBL/GenBank/DDBJ databases">
        <title>Complete genome sequence of Virgibacillus pantothenticus 21D, a halophilic bacterium isolated from the deep hypersaline anoxic basin Discovery in the Mediterranean Sea.</title>
        <authorList>
            <person name="Zeaiter Z."/>
            <person name="Booth J.M."/>
            <person name="Prosdocimi E.M."/>
            <person name="Mapelli F."/>
            <person name="Fusi M."/>
            <person name="Daffonchio D."/>
            <person name="Borin S."/>
            <person name="Crotti E."/>
        </authorList>
    </citation>
    <scope>NUCLEOTIDE SEQUENCE [LARGE SCALE GENOMIC DNA]</scope>
    <source>
        <strain evidence="3">21D</strain>
    </source>
</reference>
<protein>
    <submittedName>
        <fullName evidence="2">Helix-turn-helix domain protein</fullName>
    </submittedName>
</protein>
<dbReference type="Pfam" id="PF01381">
    <property type="entry name" value="HTH_3"/>
    <property type="match status" value="1"/>
</dbReference>
<dbReference type="EMBL" id="CP018622">
    <property type="protein sequence ID" value="AUJ25152.1"/>
    <property type="molecule type" value="Genomic_DNA"/>
</dbReference>
<dbReference type="Proteomes" id="UP000234237">
    <property type="component" value="Chromosome"/>
</dbReference>
<evidence type="ECO:0000313" key="2">
    <source>
        <dbReference type="EMBL" id="AUJ25152.1"/>
    </source>
</evidence>
<dbReference type="RefSeq" id="WP_101933384.1">
    <property type="nucleotide sequence ID" value="NZ_CP018622.1"/>
</dbReference>
<organism evidence="2 3">
    <name type="scientific">Virgibacillus dokdonensis</name>
    <dbReference type="NCBI Taxonomy" id="302167"/>
    <lineage>
        <taxon>Bacteria</taxon>
        <taxon>Bacillati</taxon>
        <taxon>Bacillota</taxon>
        <taxon>Bacilli</taxon>
        <taxon>Bacillales</taxon>
        <taxon>Bacillaceae</taxon>
        <taxon>Virgibacillus</taxon>
    </lineage>
</organism>
<accession>A0A2K9IZK9</accession>
<dbReference type="Gene3D" id="1.10.260.40">
    <property type="entry name" value="lambda repressor-like DNA-binding domains"/>
    <property type="match status" value="1"/>
</dbReference>
<feature type="domain" description="HTH cro/C1-type" evidence="1">
    <location>
        <begin position="8"/>
        <end position="63"/>
    </location>
</feature>
<dbReference type="SUPFAM" id="SSF47413">
    <property type="entry name" value="lambda repressor-like DNA-binding domains"/>
    <property type="match status" value="1"/>
</dbReference>
<dbReference type="AlphaFoldDB" id="A0A2K9IZK9"/>